<dbReference type="PROSITE" id="PS50097">
    <property type="entry name" value="BTB"/>
    <property type="match status" value="1"/>
</dbReference>
<dbReference type="CDD" id="cd18186">
    <property type="entry name" value="BTB_POZ_ZBTB_KLHL-like"/>
    <property type="match status" value="1"/>
</dbReference>
<dbReference type="Pfam" id="PF00651">
    <property type="entry name" value="BTB"/>
    <property type="match status" value="1"/>
</dbReference>
<keyword evidence="4" id="KW-1185">Reference proteome</keyword>
<dbReference type="InterPro" id="IPR000210">
    <property type="entry name" value="BTB/POZ_dom"/>
</dbReference>
<accession>A0AAV9U666</accession>
<sequence length="224" mass="25426">MSSGSPQCECTEFQESEAPSEQTESEKSVLMRILEKPKFSDITVYVGKPKKSFHLHKDIISLTSRYFKSICTKNKTELNIRTINPDIFKSIVSWQYEGGLILTPESCKTIVPLYKAVEFLGMPKLKADIFRQLAIFYQTGLCGLSVGDKTDLLKKFMTLCRDFEPEDLEMLIKCVEGVVIHYRFTPDTILLGLEDESFPSMFVAALIGARESLGHWNYCDTCFG</sequence>
<evidence type="ECO:0000256" key="1">
    <source>
        <dbReference type="SAM" id="MobiDB-lite"/>
    </source>
</evidence>
<gene>
    <name evidence="3" type="ORF">TWF730_003630</name>
</gene>
<dbReference type="EMBL" id="JAVHNS010000015">
    <property type="protein sequence ID" value="KAK6334416.1"/>
    <property type="molecule type" value="Genomic_DNA"/>
</dbReference>
<protein>
    <recommendedName>
        <fullName evidence="2">BTB domain-containing protein</fullName>
    </recommendedName>
</protein>
<reference evidence="3 4" key="1">
    <citation type="submission" date="2019-10" db="EMBL/GenBank/DDBJ databases">
        <authorList>
            <person name="Palmer J.M."/>
        </authorList>
    </citation>
    <scope>NUCLEOTIDE SEQUENCE [LARGE SCALE GENOMIC DNA]</scope>
    <source>
        <strain evidence="3 4">TWF730</strain>
    </source>
</reference>
<dbReference type="Gene3D" id="3.30.710.10">
    <property type="entry name" value="Potassium Channel Kv1.1, Chain A"/>
    <property type="match status" value="1"/>
</dbReference>
<feature type="domain" description="BTB" evidence="2">
    <location>
        <begin position="40"/>
        <end position="104"/>
    </location>
</feature>
<dbReference type="Proteomes" id="UP001373714">
    <property type="component" value="Unassembled WGS sequence"/>
</dbReference>
<name>A0AAV9U666_9PEZI</name>
<evidence type="ECO:0000313" key="4">
    <source>
        <dbReference type="Proteomes" id="UP001373714"/>
    </source>
</evidence>
<evidence type="ECO:0000259" key="2">
    <source>
        <dbReference type="PROSITE" id="PS50097"/>
    </source>
</evidence>
<proteinExistence type="predicted"/>
<dbReference type="InterPro" id="IPR011333">
    <property type="entry name" value="SKP1/BTB/POZ_sf"/>
</dbReference>
<dbReference type="SUPFAM" id="SSF54695">
    <property type="entry name" value="POZ domain"/>
    <property type="match status" value="1"/>
</dbReference>
<feature type="region of interest" description="Disordered" evidence="1">
    <location>
        <begin position="1"/>
        <end position="25"/>
    </location>
</feature>
<comment type="caution">
    <text evidence="3">The sequence shown here is derived from an EMBL/GenBank/DDBJ whole genome shotgun (WGS) entry which is preliminary data.</text>
</comment>
<organism evidence="3 4">
    <name type="scientific">Orbilia blumenaviensis</name>
    <dbReference type="NCBI Taxonomy" id="1796055"/>
    <lineage>
        <taxon>Eukaryota</taxon>
        <taxon>Fungi</taxon>
        <taxon>Dikarya</taxon>
        <taxon>Ascomycota</taxon>
        <taxon>Pezizomycotina</taxon>
        <taxon>Orbiliomycetes</taxon>
        <taxon>Orbiliales</taxon>
        <taxon>Orbiliaceae</taxon>
        <taxon>Orbilia</taxon>
    </lineage>
</organism>
<dbReference type="SMART" id="SM00225">
    <property type="entry name" value="BTB"/>
    <property type="match status" value="1"/>
</dbReference>
<dbReference type="AlphaFoldDB" id="A0AAV9U666"/>
<evidence type="ECO:0000313" key="3">
    <source>
        <dbReference type="EMBL" id="KAK6334416.1"/>
    </source>
</evidence>